<accession>A0ACB9FND3</accession>
<keyword evidence="2" id="KW-1185">Reference proteome</keyword>
<evidence type="ECO:0000313" key="2">
    <source>
        <dbReference type="Proteomes" id="UP001055879"/>
    </source>
</evidence>
<reference evidence="2" key="1">
    <citation type="journal article" date="2022" name="Mol. Ecol. Resour.">
        <title>The genomes of chicory, endive, great burdock and yacon provide insights into Asteraceae palaeo-polyploidization history and plant inulin production.</title>
        <authorList>
            <person name="Fan W."/>
            <person name="Wang S."/>
            <person name="Wang H."/>
            <person name="Wang A."/>
            <person name="Jiang F."/>
            <person name="Liu H."/>
            <person name="Zhao H."/>
            <person name="Xu D."/>
            <person name="Zhang Y."/>
        </authorList>
    </citation>
    <scope>NUCLEOTIDE SEQUENCE [LARGE SCALE GENOMIC DNA]</scope>
    <source>
        <strain evidence="2">cv. Niubang</strain>
    </source>
</reference>
<proteinExistence type="predicted"/>
<sequence length="97" mass="11173">MPLPASNQNVGFFFEFYISISCSPLPIDLEIAKTAKKLRKQAKLRKKQSDSTSSLVVNIWKDIELSTDLESDEEAVHFEEEKPHFEEEEPVTETEEE</sequence>
<reference evidence="1 2" key="2">
    <citation type="journal article" date="2022" name="Mol. Ecol. Resour.">
        <title>The genomes of chicory, endive, great burdock and yacon provide insights into Asteraceae paleo-polyploidization history and plant inulin production.</title>
        <authorList>
            <person name="Fan W."/>
            <person name="Wang S."/>
            <person name="Wang H."/>
            <person name="Wang A."/>
            <person name="Jiang F."/>
            <person name="Liu H."/>
            <person name="Zhao H."/>
            <person name="Xu D."/>
            <person name="Zhang Y."/>
        </authorList>
    </citation>
    <scope>NUCLEOTIDE SEQUENCE [LARGE SCALE GENOMIC DNA]</scope>
    <source>
        <strain evidence="2">cv. Niubang</strain>
    </source>
</reference>
<gene>
    <name evidence="1" type="ORF">L6452_03639</name>
</gene>
<name>A0ACB9FND3_ARCLA</name>
<dbReference type="EMBL" id="CM042047">
    <property type="protein sequence ID" value="KAI3772453.1"/>
    <property type="molecule type" value="Genomic_DNA"/>
</dbReference>
<organism evidence="1 2">
    <name type="scientific">Arctium lappa</name>
    <name type="common">Greater burdock</name>
    <name type="synonym">Lappa major</name>
    <dbReference type="NCBI Taxonomy" id="4217"/>
    <lineage>
        <taxon>Eukaryota</taxon>
        <taxon>Viridiplantae</taxon>
        <taxon>Streptophyta</taxon>
        <taxon>Embryophyta</taxon>
        <taxon>Tracheophyta</taxon>
        <taxon>Spermatophyta</taxon>
        <taxon>Magnoliopsida</taxon>
        <taxon>eudicotyledons</taxon>
        <taxon>Gunneridae</taxon>
        <taxon>Pentapetalae</taxon>
        <taxon>asterids</taxon>
        <taxon>campanulids</taxon>
        <taxon>Asterales</taxon>
        <taxon>Asteraceae</taxon>
        <taxon>Carduoideae</taxon>
        <taxon>Cardueae</taxon>
        <taxon>Arctiinae</taxon>
        <taxon>Arctium</taxon>
    </lineage>
</organism>
<comment type="caution">
    <text evidence="1">The sequence shown here is derived from an EMBL/GenBank/DDBJ whole genome shotgun (WGS) entry which is preliminary data.</text>
</comment>
<dbReference type="Proteomes" id="UP001055879">
    <property type="component" value="Linkage Group LG01"/>
</dbReference>
<protein>
    <submittedName>
        <fullName evidence="1">Uncharacterized protein</fullName>
    </submittedName>
</protein>
<evidence type="ECO:0000313" key="1">
    <source>
        <dbReference type="EMBL" id="KAI3772453.1"/>
    </source>
</evidence>